<keyword evidence="6" id="KW-0016">Alginate biosynthesis</keyword>
<evidence type="ECO:0000313" key="9">
    <source>
        <dbReference type="EMBL" id="CAJ53981.1"/>
    </source>
</evidence>
<evidence type="ECO:0000256" key="6">
    <source>
        <dbReference type="ARBA" id="ARBA00022841"/>
    </source>
</evidence>
<comment type="pathway">
    <text evidence="2">Glycan biosynthesis; alginate biosynthesis.</text>
</comment>
<evidence type="ECO:0000256" key="2">
    <source>
        <dbReference type="ARBA" id="ARBA00005182"/>
    </source>
</evidence>
<dbReference type="AlphaFoldDB" id="Q1MNV2"/>
<reference evidence="9 10" key="1">
    <citation type="submission" date="2005-11" db="EMBL/GenBank/DDBJ databases">
        <title>The complete genome sequence of Lawsonia intracellularis: the causative agent of proliferative enteropathy.</title>
        <authorList>
            <person name="Kaur K."/>
            <person name="Zhang Q."/>
            <person name="Beckler D."/>
            <person name="Munir S."/>
            <person name="Li L."/>
            <person name="Kinsley K."/>
            <person name="Herron L."/>
            <person name="Peterson A."/>
            <person name="May B."/>
            <person name="Singh S."/>
            <person name="Gebhart C."/>
            <person name="Kapur V."/>
        </authorList>
    </citation>
    <scope>NUCLEOTIDE SEQUENCE [LARGE SCALE GENOMIC DNA]</scope>
    <source>
        <strain evidence="9 10">PHE/MN1-00</strain>
        <plasmid evidence="10">pLaw3</plasmid>
    </source>
</reference>
<keyword evidence="5" id="KW-0574">Periplasm</keyword>
<protein>
    <recommendedName>
        <fullName evidence="8">AlgX/AlgJ SGNH hydrolase-like domain-containing protein</fullName>
    </recommendedName>
</protein>
<evidence type="ECO:0000256" key="1">
    <source>
        <dbReference type="ARBA" id="ARBA00004418"/>
    </source>
</evidence>
<comment type="subcellular location">
    <subcellularLocation>
        <location evidence="1">Periplasm</location>
    </subcellularLocation>
</comment>
<dbReference type="RefSeq" id="WP_011527348.1">
    <property type="nucleotide sequence ID" value="NC_008014.1"/>
</dbReference>
<evidence type="ECO:0000256" key="5">
    <source>
        <dbReference type="ARBA" id="ARBA00022764"/>
    </source>
</evidence>
<keyword evidence="9" id="KW-0614">Plasmid</keyword>
<proteinExistence type="predicted"/>
<dbReference type="InterPro" id="IPR031811">
    <property type="entry name" value="ALGX/ALGJ_SGNH-like"/>
</dbReference>
<keyword evidence="4 7" id="KW-0732">Signal</keyword>
<keyword evidence="10" id="KW-1185">Reference proteome</keyword>
<evidence type="ECO:0000259" key="8">
    <source>
        <dbReference type="Pfam" id="PF16822"/>
    </source>
</evidence>
<feature type="chain" id="PRO_5004194412" description="AlgX/AlgJ SGNH hydrolase-like domain-containing protein" evidence="7">
    <location>
        <begin position="25"/>
        <end position="537"/>
    </location>
</feature>
<dbReference type="KEGG" id="lip:LIC029"/>
<dbReference type="Pfam" id="PF16822">
    <property type="entry name" value="ALGX"/>
    <property type="match status" value="1"/>
</dbReference>
<dbReference type="GO" id="GO:0016740">
    <property type="term" value="F:transferase activity"/>
    <property type="evidence" value="ECO:0007669"/>
    <property type="project" value="UniProtKB-KW"/>
</dbReference>
<dbReference type="Proteomes" id="UP000002430">
    <property type="component" value="Plasmid 3"/>
</dbReference>
<feature type="signal peptide" evidence="7">
    <location>
        <begin position="1"/>
        <end position="24"/>
    </location>
</feature>
<evidence type="ECO:0000313" key="10">
    <source>
        <dbReference type="Proteomes" id="UP000002430"/>
    </source>
</evidence>
<dbReference type="OrthoDB" id="175771at2"/>
<dbReference type="GO" id="GO:0042121">
    <property type="term" value="P:alginic acid biosynthetic process"/>
    <property type="evidence" value="ECO:0007669"/>
    <property type="project" value="UniProtKB-UniPathway"/>
</dbReference>
<evidence type="ECO:0000256" key="4">
    <source>
        <dbReference type="ARBA" id="ARBA00022729"/>
    </source>
</evidence>
<sequence length="537" mass="62404">MKILQSCFTLLFLLFLSIPFTLTICDCAPEPIDNQENRVLAWPPKLKQNSLRNWPKRLDPWFKDYLAFRTHFLCLYHWIWGRFLGSNLQDYAITFNGELFPTLNGATVLQNYLGLYPYTKEQITNFKLLHAGIYARFKSEGIPYIVVPVPDKTNVYPEYLPFWASWAKGLSYYDELIQAIQEIRIPYIDMLSILESRKSEHQLYNKRFDTAHWNGWALEIAYQAMGNFLTNIDTGFEPRPSGEIYEIYFGRPYPRLYTRERVPLMNVYSHNLHVEHLPELSKENPCWADPQLIVNDKAKLPYTLWFVSDSYFLFAFDNYQPWIGGISPLAHHTKKFLRMHFNTFTQPFIEKSFGTSYSPDIVIRTFVERLPRDLMQDIDPVLKIYGDIHLGTSGYILTPNNLHKVVAESNCCITKEIDQEEQGIIIIDSSSDIPLFTLAPVIAGKDGRVMFATYLKSPIKTTARLYYTPKSIGTLNKEDFVSIELEEGENIIYMSFDTEPGQEMVLYFEPGCHPGAYKVLPMPKGIQHVQHTYSRES</sequence>
<dbReference type="EMBL" id="AM180255">
    <property type="protein sequence ID" value="CAJ53981.1"/>
    <property type="molecule type" value="Genomic_DNA"/>
</dbReference>
<accession>Q1MNV2</accession>
<dbReference type="GO" id="GO:0042597">
    <property type="term" value="C:periplasmic space"/>
    <property type="evidence" value="ECO:0007669"/>
    <property type="project" value="UniProtKB-SubCell"/>
</dbReference>
<gene>
    <name evidence="9" type="ordered locus">LIC029</name>
</gene>
<name>Q1MNV2_LAWIP</name>
<evidence type="ECO:0000256" key="3">
    <source>
        <dbReference type="ARBA" id="ARBA00022679"/>
    </source>
</evidence>
<keyword evidence="3" id="KW-0808">Transferase</keyword>
<dbReference type="HOGENOM" id="CLU_039917_0_0_7"/>
<evidence type="ECO:0000256" key="7">
    <source>
        <dbReference type="SAM" id="SignalP"/>
    </source>
</evidence>
<organism evidence="9 10">
    <name type="scientific">Lawsonia intracellularis (strain PHE/MN1-00)</name>
    <dbReference type="NCBI Taxonomy" id="363253"/>
    <lineage>
        <taxon>Bacteria</taxon>
        <taxon>Pseudomonadati</taxon>
        <taxon>Thermodesulfobacteriota</taxon>
        <taxon>Desulfovibrionia</taxon>
        <taxon>Desulfovibrionales</taxon>
        <taxon>Desulfovibrionaceae</taxon>
        <taxon>Lawsonia</taxon>
    </lineage>
</organism>
<dbReference type="UniPathway" id="UPA00286"/>
<feature type="domain" description="AlgX/AlgJ SGNH hydrolase-like" evidence="8">
    <location>
        <begin position="122"/>
        <end position="230"/>
    </location>
</feature>
<geneLocation type="plasmid" evidence="10">
    <name>pLaw3</name>
</geneLocation>